<feature type="transmembrane region" description="Helical" evidence="2">
    <location>
        <begin position="42"/>
        <end position="59"/>
    </location>
</feature>
<feature type="transmembrane region" description="Helical" evidence="2">
    <location>
        <begin position="65"/>
        <end position="83"/>
    </location>
</feature>
<dbReference type="RefSeq" id="WP_068104169.1">
    <property type="nucleotide sequence ID" value="NZ_FOJN01000003.1"/>
</dbReference>
<reference evidence="3 6" key="2">
    <citation type="submission" date="2020-06" db="EMBL/GenBank/DDBJ databases">
        <title>Taxonomy, biology and ecology of Rhodococcus bacteria occurring in California pistachio and other woody hosts as revealed by genome sequence analyses.</title>
        <authorList>
            <person name="Gai Y."/>
            <person name="Riely B."/>
        </authorList>
    </citation>
    <scope>NUCLEOTIDE SEQUENCE [LARGE SCALE GENOMIC DNA]</scope>
    <source>
        <strain evidence="3 6">BP-284</strain>
    </source>
</reference>
<proteinExistence type="predicted"/>
<evidence type="ECO:0000313" key="5">
    <source>
        <dbReference type="Proteomes" id="UP000182054"/>
    </source>
</evidence>
<dbReference type="GeneID" id="85484988"/>
<accession>A0A1I0T0Y4</accession>
<evidence type="ECO:0000256" key="2">
    <source>
        <dbReference type="SAM" id="Phobius"/>
    </source>
</evidence>
<dbReference type="AlphaFoldDB" id="A0A1I0T0Y4"/>
<dbReference type="EMBL" id="FOJN01000003">
    <property type="protein sequence ID" value="SFA44696.1"/>
    <property type="molecule type" value="Genomic_DNA"/>
</dbReference>
<keyword evidence="2" id="KW-0812">Transmembrane</keyword>
<feature type="region of interest" description="Disordered" evidence="1">
    <location>
        <begin position="95"/>
        <end position="125"/>
    </location>
</feature>
<dbReference type="Proteomes" id="UP000182054">
    <property type="component" value="Unassembled WGS sequence"/>
</dbReference>
<evidence type="ECO:0000313" key="3">
    <source>
        <dbReference type="EMBL" id="MBY6321870.1"/>
    </source>
</evidence>
<keyword evidence="2" id="KW-0472">Membrane</keyword>
<name>A0A1I0T0Y4_9NOCA</name>
<dbReference type="OrthoDB" id="5195204at2"/>
<sequence length="125" mass="14602">MSARRPNPVQWLGYSVGRTLPPELQGWVRNDLIGDTAVPRHLLRSMVPFLPIFLAFLLFPGELWLRGAMILLAVLLALFYSLAYMEPNRRRRLAAHGLSPDLQNPKKVAREERERRNYERWRPGR</sequence>
<dbReference type="Proteomes" id="UP001520140">
    <property type="component" value="Unassembled WGS sequence"/>
</dbReference>
<gene>
    <name evidence="3" type="ORF">HQ605_13665</name>
    <name evidence="4" type="ORF">SAMN05444374_103132</name>
</gene>
<dbReference type="Pfam" id="PF17240">
    <property type="entry name" value="DUF5313"/>
    <property type="match status" value="1"/>
</dbReference>
<reference evidence="4 5" key="1">
    <citation type="submission" date="2016-10" db="EMBL/GenBank/DDBJ databases">
        <authorList>
            <person name="de Groot N.N."/>
        </authorList>
    </citation>
    <scope>NUCLEOTIDE SEQUENCE [LARGE SCALE GENOMIC DNA]</scope>
    <source>
        <strain evidence="4 5">DSM 44908</strain>
    </source>
</reference>
<evidence type="ECO:0000256" key="1">
    <source>
        <dbReference type="SAM" id="MobiDB-lite"/>
    </source>
</evidence>
<feature type="compositionally biased region" description="Basic and acidic residues" evidence="1">
    <location>
        <begin position="108"/>
        <end position="125"/>
    </location>
</feature>
<protein>
    <submittedName>
        <fullName evidence="3">DUF5313 family protein</fullName>
    </submittedName>
</protein>
<keyword evidence="2" id="KW-1133">Transmembrane helix</keyword>
<organism evidence="4 5">
    <name type="scientific">Rhodococcoides kroppenstedtii</name>
    <dbReference type="NCBI Taxonomy" id="293050"/>
    <lineage>
        <taxon>Bacteria</taxon>
        <taxon>Bacillati</taxon>
        <taxon>Actinomycetota</taxon>
        <taxon>Actinomycetes</taxon>
        <taxon>Mycobacteriales</taxon>
        <taxon>Nocardiaceae</taxon>
        <taxon>Rhodococcoides</taxon>
    </lineage>
</organism>
<dbReference type="InterPro" id="IPR035197">
    <property type="entry name" value="DUF5313"/>
</dbReference>
<dbReference type="EMBL" id="JABUKG010000014">
    <property type="protein sequence ID" value="MBY6321870.1"/>
    <property type="molecule type" value="Genomic_DNA"/>
</dbReference>
<keyword evidence="6" id="KW-1185">Reference proteome</keyword>
<evidence type="ECO:0000313" key="6">
    <source>
        <dbReference type="Proteomes" id="UP001520140"/>
    </source>
</evidence>
<evidence type="ECO:0000313" key="4">
    <source>
        <dbReference type="EMBL" id="SFA44696.1"/>
    </source>
</evidence>